<organism evidence="2 3">
    <name type="scientific">Favolaschia claudopus</name>
    <dbReference type="NCBI Taxonomy" id="2862362"/>
    <lineage>
        <taxon>Eukaryota</taxon>
        <taxon>Fungi</taxon>
        <taxon>Dikarya</taxon>
        <taxon>Basidiomycota</taxon>
        <taxon>Agaricomycotina</taxon>
        <taxon>Agaricomycetes</taxon>
        <taxon>Agaricomycetidae</taxon>
        <taxon>Agaricales</taxon>
        <taxon>Marasmiineae</taxon>
        <taxon>Mycenaceae</taxon>
        <taxon>Favolaschia</taxon>
    </lineage>
</organism>
<name>A0AAW0DUN0_9AGAR</name>
<gene>
    <name evidence="2" type="ORF">R3P38DRAFT_3253532</name>
</gene>
<comment type="caution">
    <text evidence="2">The sequence shown here is derived from an EMBL/GenBank/DDBJ whole genome shotgun (WGS) entry which is preliminary data.</text>
</comment>
<evidence type="ECO:0000313" key="3">
    <source>
        <dbReference type="Proteomes" id="UP001362999"/>
    </source>
</evidence>
<protein>
    <submittedName>
        <fullName evidence="2">Uncharacterized protein</fullName>
    </submittedName>
</protein>
<evidence type="ECO:0000313" key="2">
    <source>
        <dbReference type="EMBL" id="KAK7055475.1"/>
    </source>
</evidence>
<dbReference type="AlphaFoldDB" id="A0AAW0DUN0"/>
<dbReference type="Proteomes" id="UP001362999">
    <property type="component" value="Unassembled WGS sequence"/>
</dbReference>
<reference evidence="2 3" key="1">
    <citation type="journal article" date="2024" name="J Genomics">
        <title>Draft genome sequencing and assembly of Favolaschia claudopus CIRM-BRFM 2984 isolated from oak limbs.</title>
        <authorList>
            <person name="Navarro D."/>
            <person name="Drula E."/>
            <person name="Chaduli D."/>
            <person name="Cazenave R."/>
            <person name="Ahrendt S."/>
            <person name="Wang J."/>
            <person name="Lipzen A."/>
            <person name="Daum C."/>
            <person name="Barry K."/>
            <person name="Grigoriev I.V."/>
            <person name="Favel A."/>
            <person name="Rosso M.N."/>
            <person name="Martin F."/>
        </authorList>
    </citation>
    <scope>NUCLEOTIDE SEQUENCE [LARGE SCALE GENOMIC DNA]</scope>
    <source>
        <strain evidence="2 3">CIRM-BRFM 2984</strain>
    </source>
</reference>
<feature type="compositionally biased region" description="Low complexity" evidence="1">
    <location>
        <begin position="217"/>
        <end position="233"/>
    </location>
</feature>
<accession>A0AAW0DUN0</accession>
<evidence type="ECO:0000256" key="1">
    <source>
        <dbReference type="SAM" id="MobiDB-lite"/>
    </source>
</evidence>
<proteinExistence type="predicted"/>
<feature type="compositionally biased region" description="Basic and acidic residues" evidence="1">
    <location>
        <begin position="258"/>
        <end position="277"/>
    </location>
</feature>
<feature type="region of interest" description="Disordered" evidence="1">
    <location>
        <begin position="215"/>
        <end position="292"/>
    </location>
</feature>
<keyword evidence="3" id="KW-1185">Reference proteome</keyword>
<dbReference type="EMBL" id="JAWWNJ010000005">
    <property type="protein sequence ID" value="KAK7055475.1"/>
    <property type="molecule type" value="Genomic_DNA"/>
</dbReference>
<sequence>MGCLYSVDGNQISEDAVTPTNWLDLTLCHTQNTTTHTKQPLSPTFITSSIMLSICSPAENKELLRSGRRPTDLRRDAVRLCIALQSQKSPVFLGAATELLACLATLSSQEFCTQSRTIIRLIEVARKNLEDSGISLHLFTASCQQGLRWKDVYFSLLRMLQKRRADIDETLEARVNRLLIRLSPHFVDGKSPVASYAWTAATCLPESVRESLANGITTCTPQPGGPSSSGPSITMPPPAVSVKRNRPKATPESANQEPCRKREKREQKAEDLDPERPDSEEENDESDRPDFDLGLSWTAYAYKSPPLKKRFGIWCTGKTSMNLQKLHAVQSQ</sequence>